<proteinExistence type="predicted"/>
<keyword evidence="2" id="KW-1185">Reference proteome</keyword>
<gene>
    <name evidence="1" type="ORF">AMECASPLE_004438</name>
</gene>
<reference evidence="1 2" key="1">
    <citation type="submission" date="2021-06" db="EMBL/GenBank/DDBJ databases">
        <authorList>
            <person name="Palmer J.M."/>
        </authorList>
    </citation>
    <scope>NUCLEOTIDE SEQUENCE [LARGE SCALE GENOMIC DNA]</scope>
    <source>
        <strain evidence="1 2">AS_MEX2019</strain>
        <tissue evidence="1">Muscle</tissue>
    </source>
</reference>
<evidence type="ECO:0000313" key="1">
    <source>
        <dbReference type="EMBL" id="MEQ2278932.1"/>
    </source>
</evidence>
<protein>
    <submittedName>
        <fullName evidence="1">Uncharacterized protein</fullName>
    </submittedName>
</protein>
<dbReference type="Proteomes" id="UP001469553">
    <property type="component" value="Unassembled WGS sequence"/>
</dbReference>
<sequence length="102" mass="11512">MCTERDPRSLFTTAGAAGGEVLAFGRAGSEVKSNTNKVETLIVAFMDGGGTSPSEGRQRRVMFKEEMRKSRIQEEKMKKLHLFFKIYAQKPKIHTYQINSLI</sequence>
<dbReference type="EMBL" id="JAHRIP010000189">
    <property type="protein sequence ID" value="MEQ2278932.1"/>
    <property type="molecule type" value="Genomic_DNA"/>
</dbReference>
<accession>A0ABV0XBU9</accession>
<organism evidence="1 2">
    <name type="scientific">Ameca splendens</name>
    <dbReference type="NCBI Taxonomy" id="208324"/>
    <lineage>
        <taxon>Eukaryota</taxon>
        <taxon>Metazoa</taxon>
        <taxon>Chordata</taxon>
        <taxon>Craniata</taxon>
        <taxon>Vertebrata</taxon>
        <taxon>Euteleostomi</taxon>
        <taxon>Actinopterygii</taxon>
        <taxon>Neopterygii</taxon>
        <taxon>Teleostei</taxon>
        <taxon>Neoteleostei</taxon>
        <taxon>Acanthomorphata</taxon>
        <taxon>Ovalentaria</taxon>
        <taxon>Atherinomorphae</taxon>
        <taxon>Cyprinodontiformes</taxon>
        <taxon>Goodeidae</taxon>
        <taxon>Ameca</taxon>
    </lineage>
</organism>
<evidence type="ECO:0000313" key="2">
    <source>
        <dbReference type="Proteomes" id="UP001469553"/>
    </source>
</evidence>
<comment type="caution">
    <text evidence="1">The sequence shown here is derived from an EMBL/GenBank/DDBJ whole genome shotgun (WGS) entry which is preliminary data.</text>
</comment>
<name>A0ABV0XBU9_9TELE</name>